<feature type="compositionally biased region" description="Pro residues" evidence="1">
    <location>
        <begin position="39"/>
        <end position="54"/>
    </location>
</feature>
<accession>A0A843UT06</accession>
<dbReference type="InterPro" id="IPR038801">
    <property type="entry name" value="TAF1C"/>
</dbReference>
<gene>
    <name evidence="2" type="ORF">Taro_018077</name>
</gene>
<comment type="caution">
    <text evidence="2">The sequence shown here is derived from an EMBL/GenBank/DDBJ whole genome shotgun (WGS) entry which is preliminary data.</text>
</comment>
<dbReference type="GO" id="GO:0001650">
    <property type="term" value="C:fibrillar center"/>
    <property type="evidence" value="ECO:0007669"/>
    <property type="project" value="TreeGrafter"/>
</dbReference>
<dbReference type="EMBL" id="NMUH01000836">
    <property type="protein sequence ID" value="MQL85566.1"/>
    <property type="molecule type" value="Genomic_DNA"/>
</dbReference>
<keyword evidence="3" id="KW-1185">Reference proteome</keyword>
<evidence type="ECO:0000313" key="3">
    <source>
        <dbReference type="Proteomes" id="UP000652761"/>
    </source>
</evidence>
<name>A0A843UT06_COLES</name>
<proteinExistence type="predicted"/>
<evidence type="ECO:0000313" key="2">
    <source>
        <dbReference type="EMBL" id="MQL85566.1"/>
    </source>
</evidence>
<reference evidence="2" key="1">
    <citation type="submission" date="2017-07" db="EMBL/GenBank/DDBJ databases">
        <title>Taro Niue Genome Assembly and Annotation.</title>
        <authorList>
            <person name="Atibalentja N."/>
            <person name="Keating K."/>
            <person name="Fields C.J."/>
        </authorList>
    </citation>
    <scope>NUCLEOTIDE SEQUENCE</scope>
    <source>
        <strain evidence="2">Niue_2</strain>
        <tissue evidence="2">Leaf</tissue>
    </source>
</reference>
<dbReference type="OrthoDB" id="2382881at2759"/>
<evidence type="ECO:0000256" key="1">
    <source>
        <dbReference type="SAM" id="MobiDB-lite"/>
    </source>
</evidence>
<dbReference type="PANTHER" id="PTHR15319">
    <property type="entry name" value="TATA BOX-BINDING PROTEIN ASSOCIATED FACTOR RNA POLYMERASE I SUBUNIT C"/>
    <property type="match status" value="1"/>
</dbReference>
<protein>
    <submittedName>
        <fullName evidence="2">Uncharacterized protein</fullName>
    </submittedName>
</protein>
<feature type="compositionally biased region" description="Low complexity" evidence="1">
    <location>
        <begin position="98"/>
        <end position="108"/>
    </location>
</feature>
<organism evidence="2 3">
    <name type="scientific">Colocasia esculenta</name>
    <name type="common">Wild taro</name>
    <name type="synonym">Arum esculentum</name>
    <dbReference type="NCBI Taxonomy" id="4460"/>
    <lineage>
        <taxon>Eukaryota</taxon>
        <taxon>Viridiplantae</taxon>
        <taxon>Streptophyta</taxon>
        <taxon>Embryophyta</taxon>
        <taxon>Tracheophyta</taxon>
        <taxon>Spermatophyta</taxon>
        <taxon>Magnoliopsida</taxon>
        <taxon>Liliopsida</taxon>
        <taxon>Araceae</taxon>
        <taxon>Aroideae</taxon>
        <taxon>Colocasieae</taxon>
        <taxon>Colocasia</taxon>
    </lineage>
</organism>
<dbReference type="PANTHER" id="PTHR15319:SF1">
    <property type="entry name" value="TATA BOX-BINDING PROTEIN-ASSOCIATED FACTOR RNA POLYMERASE I SUBUNIT C"/>
    <property type="match status" value="1"/>
</dbReference>
<sequence length="347" mass="37994">MRETRSPRYNVGGDSEPWRSTWPGAAVFPVPSLLSGPSAKPPGIPPIRPFPFRPSLPALSSLLPPSPAPRHGASTPPPSATATAASFGIPVRTSSPDPTRWASSPPSSRTRRRRAEDPAFPKRLHVLRCRHGAAFVLFFLTGWDADEVGYLCLLVRDGEPESVAEDGTAFRQRVGFVHAHHRITGMSANPADPLDVGWGAPVDPTAEGYLLVTTFYSVNWYRVVFGVAGSDSGRGMPSLFPVGRRSFGSKVAHACWNPHFQEESVVLLENGDLYWMKLNSKRGVVIKAPEGEALPWILFVASSNAVVMVDLRSKKWLKANDVGQDGGTEFIHDCPFDGERHRWRKTV</sequence>
<feature type="region of interest" description="Disordered" evidence="1">
    <location>
        <begin position="1"/>
        <end position="116"/>
    </location>
</feature>
<dbReference type="AlphaFoldDB" id="A0A843UT06"/>
<dbReference type="Proteomes" id="UP000652761">
    <property type="component" value="Unassembled WGS sequence"/>
</dbReference>
<dbReference type="GO" id="GO:0001164">
    <property type="term" value="F:RNA polymerase I core promoter sequence-specific DNA binding"/>
    <property type="evidence" value="ECO:0007669"/>
    <property type="project" value="TreeGrafter"/>
</dbReference>